<dbReference type="EMBL" id="CP090895">
    <property type="protein sequence ID" value="ULT87939.1"/>
    <property type="molecule type" value="Genomic_DNA"/>
</dbReference>
<dbReference type="PANTHER" id="PTHR22989:SF7">
    <property type="entry name" value="METHYLTRANSFERASE FKBM DOMAIN-CONTAINING PROTEIN"/>
    <property type="match status" value="1"/>
</dbReference>
<gene>
    <name evidence="1" type="ORF">L3Y34_007254</name>
</gene>
<sequence>MIAREGNEGKKVLPVFKAFHDCVRPKLTHLKGNYEQFWHLFTTLTEECDYLEAYKALDIRTAENQDETKYVAFPHRDKLLTMVTLGIGHDVNAEVKLKELYHNIEFFGAGPASDINKDLYVNTLGGEYFQYAVSGTNGMQKSRVYEK</sequence>
<organism evidence="1 2">
    <name type="scientific">Caenorhabditis briggsae</name>
    <dbReference type="NCBI Taxonomy" id="6238"/>
    <lineage>
        <taxon>Eukaryota</taxon>
        <taxon>Metazoa</taxon>
        <taxon>Ecdysozoa</taxon>
        <taxon>Nematoda</taxon>
        <taxon>Chromadorea</taxon>
        <taxon>Rhabditida</taxon>
        <taxon>Rhabditina</taxon>
        <taxon>Rhabditomorpha</taxon>
        <taxon>Rhabditoidea</taxon>
        <taxon>Rhabditidae</taxon>
        <taxon>Peloderinae</taxon>
        <taxon>Caenorhabditis</taxon>
    </lineage>
</organism>
<dbReference type="Proteomes" id="UP000827892">
    <property type="component" value="Chromosome V"/>
</dbReference>
<protein>
    <submittedName>
        <fullName evidence="1">Uncharacterized protein</fullName>
    </submittedName>
</protein>
<evidence type="ECO:0000313" key="1">
    <source>
        <dbReference type="EMBL" id="ULT87939.1"/>
    </source>
</evidence>
<dbReference type="AlphaFoldDB" id="A0AAE9D0N3"/>
<accession>A0AAE9D0N3</accession>
<reference evidence="1 2" key="1">
    <citation type="submission" date="2022-02" db="EMBL/GenBank/DDBJ databases">
        <title>Chromosome-level reference genomes for two strains of Caenorhabditis briggsae: an improved platform for comparative genomics.</title>
        <authorList>
            <person name="Stevens L."/>
            <person name="Andersen E.C."/>
        </authorList>
    </citation>
    <scope>NUCLEOTIDE SEQUENCE [LARGE SCALE GENOMIC DNA]</scope>
    <source>
        <strain evidence="1">QX1410_ONT</strain>
        <tissue evidence="1">Whole-organism</tissue>
    </source>
</reference>
<proteinExistence type="predicted"/>
<evidence type="ECO:0000313" key="2">
    <source>
        <dbReference type="Proteomes" id="UP000827892"/>
    </source>
</evidence>
<name>A0AAE9D0N3_CAEBR</name>
<dbReference type="PANTHER" id="PTHR22989">
    <property type="entry name" value="UNCHARACTERIZED DUF13 C.ELEGANS"/>
    <property type="match status" value="1"/>
</dbReference>